<dbReference type="InterPro" id="IPR015943">
    <property type="entry name" value="WD40/YVTN_repeat-like_dom_sf"/>
</dbReference>
<sequence>MYYRISLGAFVSSQLETIRNQQYNKPGNLTLGNVMKKQLVAYPDYRIVRPVVTQGDNALESMRYSQDLWLFTSVVSSDYSVTYDLAFTSSFDHTVKIWRYQDGTIESVGT</sequence>
<dbReference type="Proteomes" id="UP000070501">
    <property type="component" value="Unassembled WGS sequence"/>
</dbReference>
<evidence type="ECO:0008006" key="3">
    <source>
        <dbReference type="Google" id="ProtNLM"/>
    </source>
</evidence>
<reference evidence="2" key="1">
    <citation type="submission" date="2016-02" db="EMBL/GenBank/DDBJ databases">
        <title>Draft genome sequence of Microdochium bolleyi, a fungal endophyte of beachgrass.</title>
        <authorList>
            <consortium name="DOE Joint Genome Institute"/>
            <person name="David A.S."/>
            <person name="May G."/>
            <person name="Haridas S."/>
            <person name="Lim J."/>
            <person name="Wang M."/>
            <person name="Labutti K."/>
            <person name="Lipzen A."/>
            <person name="Barry K."/>
            <person name="Grigoriev I.V."/>
        </authorList>
    </citation>
    <scope>NUCLEOTIDE SEQUENCE [LARGE SCALE GENOMIC DNA]</scope>
    <source>
        <strain evidence="2">J235TASD1</strain>
    </source>
</reference>
<dbReference type="STRING" id="196109.A0A136II07"/>
<dbReference type="InParanoid" id="A0A136II07"/>
<dbReference type="EMBL" id="KQ964382">
    <property type="protein sequence ID" value="KXJ84616.1"/>
    <property type="molecule type" value="Genomic_DNA"/>
</dbReference>
<organism evidence="1 2">
    <name type="scientific">Microdochium bolleyi</name>
    <dbReference type="NCBI Taxonomy" id="196109"/>
    <lineage>
        <taxon>Eukaryota</taxon>
        <taxon>Fungi</taxon>
        <taxon>Dikarya</taxon>
        <taxon>Ascomycota</taxon>
        <taxon>Pezizomycotina</taxon>
        <taxon>Sordariomycetes</taxon>
        <taxon>Xylariomycetidae</taxon>
        <taxon>Xylariales</taxon>
        <taxon>Microdochiaceae</taxon>
        <taxon>Microdochium</taxon>
    </lineage>
</organism>
<dbReference type="OrthoDB" id="10248252at2759"/>
<name>A0A136II07_9PEZI</name>
<dbReference type="AlphaFoldDB" id="A0A136II07"/>
<proteinExistence type="predicted"/>
<keyword evidence="2" id="KW-1185">Reference proteome</keyword>
<evidence type="ECO:0000313" key="2">
    <source>
        <dbReference type="Proteomes" id="UP000070501"/>
    </source>
</evidence>
<gene>
    <name evidence="1" type="ORF">Micbo1qcDRAFT_214170</name>
</gene>
<evidence type="ECO:0000313" key="1">
    <source>
        <dbReference type="EMBL" id="KXJ84616.1"/>
    </source>
</evidence>
<dbReference type="Gene3D" id="2.130.10.10">
    <property type="entry name" value="YVTN repeat-like/Quinoprotein amine dehydrogenase"/>
    <property type="match status" value="1"/>
</dbReference>
<protein>
    <recommendedName>
        <fullName evidence="3">WD40-repeat-containing domain protein</fullName>
    </recommendedName>
</protein>
<accession>A0A136II07</accession>